<organism evidence="1">
    <name type="scientific">Anguilla anguilla</name>
    <name type="common">European freshwater eel</name>
    <name type="synonym">Muraena anguilla</name>
    <dbReference type="NCBI Taxonomy" id="7936"/>
    <lineage>
        <taxon>Eukaryota</taxon>
        <taxon>Metazoa</taxon>
        <taxon>Chordata</taxon>
        <taxon>Craniata</taxon>
        <taxon>Vertebrata</taxon>
        <taxon>Euteleostomi</taxon>
        <taxon>Actinopterygii</taxon>
        <taxon>Neopterygii</taxon>
        <taxon>Teleostei</taxon>
        <taxon>Anguilliformes</taxon>
        <taxon>Anguillidae</taxon>
        <taxon>Anguilla</taxon>
    </lineage>
</organism>
<proteinExistence type="predicted"/>
<reference evidence="1" key="2">
    <citation type="journal article" date="2015" name="Fish Shellfish Immunol.">
        <title>Early steps in the European eel (Anguilla anguilla)-Vibrio vulnificus interaction in the gills: Role of the RtxA13 toxin.</title>
        <authorList>
            <person name="Callol A."/>
            <person name="Pajuelo D."/>
            <person name="Ebbesson L."/>
            <person name="Teles M."/>
            <person name="MacKenzie S."/>
            <person name="Amaro C."/>
        </authorList>
    </citation>
    <scope>NUCLEOTIDE SEQUENCE</scope>
</reference>
<evidence type="ECO:0000313" key="1">
    <source>
        <dbReference type="EMBL" id="JAH06526.1"/>
    </source>
</evidence>
<protein>
    <submittedName>
        <fullName evidence="1">Uncharacterized protein</fullName>
    </submittedName>
</protein>
<name>A0A0E9PPG3_ANGAN</name>
<dbReference type="AlphaFoldDB" id="A0A0E9PPG3"/>
<accession>A0A0E9PPG3</accession>
<dbReference type="EMBL" id="GBXM01102051">
    <property type="protein sequence ID" value="JAH06526.1"/>
    <property type="molecule type" value="Transcribed_RNA"/>
</dbReference>
<sequence length="52" mass="6321">MYTRRKPCVKITLHDKYVLEYHILHAHSVQSVFALVPYVSCIYFRILFHHVF</sequence>
<reference evidence="1" key="1">
    <citation type="submission" date="2014-11" db="EMBL/GenBank/DDBJ databases">
        <authorList>
            <person name="Amaro Gonzalez C."/>
        </authorList>
    </citation>
    <scope>NUCLEOTIDE SEQUENCE</scope>
</reference>